<dbReference type="Pfam" id="PF13377">
    <property type="entry name" value="Peripla_BP_3"/>
    <property type="match status" value="1"/>
</dbReference>
<evidence type="ECO:0000256" key="1">
    <source>
        <dbReference type="ARBA" id="ARBA00023015"/>
    </source>
</evidence>
<dbReference type="EMBL" id="JBHSIU010000018">
    <property type="protein sequence ID" value="MFC4999412.1"/>
    <property type="molecule type" value="Genomic_DNA"/>
</dbReference>
<dbReference type="CDD" id="cd06267">
    <property type="entry name" value="PBP1_LacI_sugar_binding-like"/>
    <property type="match status" value="1"/>
</dbReference>
<reference evidence="6" key="1">
    <citation type="journal article" date="2019" name="Int. J. Syst. Evol. Microbiol.">
        <title>The Global Catalogue of Microorganisms (GCM) 10K type strain sequencing project: providing services to taxonomists for standard genome sequencing and annotation.</title>
        <authorList>
            <consortium name="The Broad Institute Genomics Platform"/>
            <consortium name="The Broad Institute Genome Sequencing Center for Infectious Disease"/>
            <person name="Wu L."/>
            <person name="Ma J."/>
        </authorList>
    </citation>
    <scope>NUCLEOTIDE SEQUENCE [LARGE SCALE GENOMIC DNA]</scope>
    <source>
        <strain evidence="6">CGMCC 4.7152</strain>
    </source>
</reference>
<dbReference type="SUPFAM" id="SSF53822">
    <property type="entry name" value="Periplasmic binding protein-like I"/>
    <property type="match status" value="1"/>
</dbReference>
<evidence type="ECO:0000259" key="4">
    <source>
        <dbReference type="Pfam" id="PF13377"/>
    </source>
</evidence>
<dbReference type="GO" id="GO:0003677">
    <property type="term" value="F:DNA binding"/>
    <property type="evidence" value="ECO:0007669"/>
    <property type="project" value="UniProtKB-KW"/>
</dbReference>
<accession>A0ABV9VSN1</accession>
<proteinExistence type="predicted"/>
<keyword evidence="2 5" id="KW-0238">DNA-binding</keyword>
<protein>
    <submittedName>
        <fullName evidence="5">LacI family DNA-binding transcriptional regulator</fullName>
    </submittedName>
</protein>
<evidence type="ECO:0000256" key="3">
    <source>
        <dbReference type="ARBA" id="ARBA00023163"/>
    </source>
</evidence>
<keyword evidence="1" id="KW-0805">Transcription regulation</keyword>
<keyword evidence="3" id="KW-0804">Transcription</keyword>
<evidence type="ECO:0000313" key="6">
    <source>
        <dbReference type="Proteomes" id="UP001595912"/>
    </source>
</evidence>
<dbReference type="Gene3D" id="3.40.50.2300">
    <property type="match status" value="2"/>
</dbReference>
<comment type="caution">
    <text evidence="5">The sequence shown here is derived from an EMBL/GenBank/DDBJ whole genome shotgun (WGS) entry which is preliminary data.</text>
</comment>
<evidence type="ECO:0000256" key="2">
    <source>
        <dbReference type="ARBA" id="ARBA00023125"/>
    </source>
</evidence>
<dbReference type="Proteomes" id="UP001595912">
    <property type="component" value="Unassembled WGS sequence"/>
</dbReference>
<organism evidence="5 6">
    <name type="scientific">Dactylosporangium cerinum</name>
    <dbReference type="NCBI Taxonomy" id="1434730"/>
    <lineage>
        <taxon>Bacteria</taxon>
        <taxon>Bacillati</taxon>
        <taxon>Actinomycetota</taxon>
        <taxon>Actinomycetes</taxon>
        <taxon>Micromonosporales</taxon>
        <taxon>Micromonosporaceae</taxon>
        <taxon>Dactylosporangium</taxon>
    </lineage>
</organism>
<dbReference type="InterPro" id="IPR028082">
    <property type="entry name" value="Peripla_BP_I"/>
</dbReference>
<keyword evidence="6" id="KW-1185">Reference proteome</keyword>
<name>A0ABV9VSN1_9ACTN</name>
<sequence>MSAVGWISSHPYYSRVLAGIMTVLDGRDVQLRIHTVTNPDDVEAVDAIARRVSVGAVLADGPPTLASRLHQQCRRVVSLVATSRSVPAVEADNADGAYAAVQYLHQLGRRRIAAVHGPDDTCGISRRSGYRRAVDEFGLPDLSTGGGFRREVGFDGARELLDLHPDIDAMFVACDLMAAGAVQAITATGRRVPQDVSVVGFDDSIAAVCANPPLSTMRMPVEDMASTATRLLLDGPVPAGYRQRFPVELIVRESTAPQP</sequence>
<feature type="domain" description="Transcriptional regulator LacI/GalR-like sensor" evidence="4">
    <location>
        <begin position="101"/>
        <end position="255"/>
    </location>
</feature>
<gene>
    <name evidence="5" type="ORF">ACFPIJ_16390</name>
</gene>
<dbReference type="InterPro" id="IPR046335">
    <property type="entry name" value="LacI/GalR-like_sensor"/>
</dbReference>
<dbReference type="PANTHER" id="PTHR30146:SF109">
    <property type="entry name" value="HTH-TYPE TRANSCRIPTIONAL REGULATOR GALS"/>
    <property type="match status" value="1"/>
</dbReference>
<dbReference type="PANTHER" id="PTHR30146">
    <property type="entry name" value="LACI-RELATED TRANSCRIPTIONAL REPRESSOR"/>
    <property type="match status" value="1"/>
</dbReference>
<evidence type="ECO:0000313" key="5">
    <source>
        <dbReference type="EMBL" id="MFC4999412.1"/>
    </source>
</evidence>